<proteinExistence type="predicted"/>
<sequence length="127" mass="13582">MDIKDNISPAVWLASREAGHDVAPNDPAAVSLRALLDDADARFTESPRMIANRAVQVQAMLAERGVKESAREVIEGLVSIGHVGERAGFGETCQHYVNARAASGSRVAALEALRRQPLPPPSGSEER</sequence>
<protein>
    <submittedName>
        <fullName evidence="1">Uncharacterized protein</fullName>
    </submittedName>
</protein>
<name>A0A4Q0MJS0_9HYPH</name>
<keyword evidence="2" id="KW-1185">Reference proteome</keyword>
<dbReference type="AlphaFoldDB" id="A0A4Q0MJS0"/>
<evidence type="ECO:0000313" key="1">
    <source>
        <dbReference type="EMBL" id="RXF73808.1"/>
    </source>
</evidence>
<dbReference type="OrthoDB" id="5609383at2"/>
<gene>
    <name evidence="1" type="ORF">EK403_09005</name>
</gene>
<dbReference type="Proteomes" id="UP000289708">
    <property type="component" value="Unassembled WGS sequence"/>
</dbReference>
<evidence type="ECO:0000313" key="2">
    <source>
        <dbReference type="Proteomes" id="UP000289708"/>
    </source>
</evidence>
<comment type="caution">
    <text evidence="1">The sequence shown here is derived from an EMBL/GenBank/DDBJ whole genome shotgun (WGS) entry which is preliminary data.</text>
</comment>
<reference evidence="1 2" key="1">
    <citation type="submission" date="2018-12" db="EMBL/GenBank/DDBJ databases">
        <title>bacterium Hansschlegelia zhihuaiae S113.</title>
        <authorList>
            <person name="He J."/>
        </authorList>
    </citation>
    <scope>NUCLEOTIDE SEQUENCE [LARGE SCALE GENOMIC DNA]</scope>
    <source>
        <strain evidence="1 2">S 113</strain>
    </source>
</reference>
<accession>A0A4Q0MJS0</accession>
<organism evidence="1 2">
    <name type="scientific">Hansschlegelia zhihuaiae</name>
    <dbReference type="NCBI Taxonomy" id="405005"/>
    <lineage>
        <taxon>Bacteria</taxon>
        <taxon>Pseudomonadati</taxon>
        <taxon>Pseudomonadota</taxon>
        <taxon>Alphaproteobacteria</taxon>
        <taxon>Hyphomicrobiales</taxon>
        <taxon>Methylopilaceae</taxon>
        <taxon>Hansschlegelia</taxon>
    </lineage>
</organism>
<dbReference type="EMBL" id="RYFI01000007">
    <property type="protein sequence ID" value="RXF73808.1"/>
    <property type="molecule type" value="Genomic_DNA"/>
</dbReference>